<protein>
    <recommendedName>
        <fullName evidence="5">TM2 domain-containing protein</fullName>
    </recommendedName>
</protein>
<evidence type="ECO:0008006" key="5">
    <source>
        <dbReference type="Google" id="ProtNLM"/>
    </source>
</evidence>
<evidence type="ECO:0000313" key="2">
    <source>
        <dbReference type="EMBL" id="HIP83944.1"/>
    </source>
</evidence>
<dbReference type="AlphaFoldDB" id="A0A833DZH0"/>
<dbReference type="Proteomes" id="UP000618343">
    <property type="component" value="Unassembled WGS sequence"/>
</dbReference>
<gene>
    <name evidence="2" type="ORF">EYH15_00385</name>
    <name evidence="3" type="ORF">EYH21_04490</name>
</gene>
<dbReference type="EMBL" id="DQUI01000014">
    <property type="protein sequence ID" value="HIP83944.1"/>
    <property type="molecule type" value="Genomic_DNA"/>
</dbReference>
<accession>A0A833DZH0</accession>
<feature type="transmembrane region" description="Helical" evidence="1">
    <location>
        <begin position="41"/>
        <end position="59"/>
    </location>
</feature>
<evidence type="ECO:0000256" key="1">
    <source>
        <dbReference type="SAM" id="Phobius"/>
    </source>
</evidence>
<name>A0A833DZH0_9EURY</name>
<organism evidence="2 4">
    <name type="scientific">Methanothermococcus okinawensis</name>
    <dbReference type="NCBI Taxonomy" id="155863"/>
    <lineage>
        <taxon>Archaea</taxon>
        <taxon>Methanobacteriati</taxon>
        <taxon>Methanobacteriota</taxon>
        <taxon>Methanomada group</taxon>
        <taxon>Methanococci</taxon>
        <taxon>Methanococcales</taxon>
        <taxon>Methanococcaceae</taxon>
        <taxon>Methanothermococcus</taxon>
    </lineage>
</organism>
<reference evidence="2" key="1">
    <citation type="journal article" date="2020" name="ISME J.">
        <title>Gammaproteobacteria mediating utilization of methyl-, sulfur- and petroleum organic compounds in deep ocean hydrothermal plumes.</title>
        <authorList>
            <person name="Zhou Z."/>
            <person name="Liu Y."/>
            <person name="Pan J."/>
            <person name="Cron B.R."/>
            <person name="Toner B.M."/>
            <person name="Anantharaman K."/>
            <person name="Breier J.A."/>
            <person name="Dick G.J."/>
            <person name="Li M."/>
        </authorList>
    </citation>
    <scope>NUCLEOTIDE SEQUENCE</scope>
    <source>
        <strain evidence="2">SZUA-1453</strain>
        <strain evidence="3">SZUA-1471</strain>
    </source>
</reference>
<dbReference type="Proteomes" id="UP000643554">
    <property type="component" value="Unassembled WGS sequence"/>
</dbReference>
<evidence type="ECO:0000313" key="4">
    <source>
        <dbReference type="Proteomes" id="UP000643554"/>
    </source>
</evidence>
<dbReference type="EMBL" id="DQUO01000052">
    <property type="protein sequence ID" value="HIP91537.1"/>
    <property type="molecule type" value="Genomic_DNA"/>
</dbReference>
<sequence>MDEFIESIDEDWEKELNTVRELIKDVEKSYRIIYYEIKKKNTGIAALLSLIPGVGHLYIGRGTRGLLIFSIYLISSLLCILFIGLITTPLIILFSIYDACKLAKDYNSKLFKVIFEEQENTEEGES</sequence>
<evidence type="ECO:0000313" key="3">
    <source>
        <dbReference type="EMBL" id="HIP91537.1"/>
    </source>
</evidence>
<feature type="transmembrane region" description="Helical" evidence="1">
    <location>
        <begin position="71"/>
        <end position="97"/>
    </location>
</feature>
<comment type="caution">
    <text evidence="2">The sequence shown here is derived from an EMBL/GenBank/DDBJ whole genome shotgun (WGS) entry which is preliminary data.</text>
</comment>
<keyword evidence="1" id="KW-1133">Transmembrane helix</keyword>
<proteinExistence type="predicted"/>
<keyword evidence="1" id="KW-0812">Transmembrane</keyword>
<keyword evidence="1" id="KW-0472">Membrane</keyword>